<organism evidence="1 2">
    <name type="scientific">Daphnia magna</name>
    <dbReference type="NCBI Taxonomy" id="35525"/>
    <lineage>
        <taxon>Eukaryota</taxon>
        <taxon>Metazoa</taxon>
        <taxon>Ecdysozoa</taxon>
        <taxon>Arthropoda</taxon>
        <taxon>Crustacea</taxon>
        <taxon>Branchiopoda</taxon>
        <taxon>Diplostraca</taxon>
        <taxon>Cladocera</taxon>
        <taxon>Anomopoda</taxon>
        <taxon>Daphniidae</taxon>
        <taxon>Daphnia</taxon>
    </lineage>
</organism>
<reference evidence="1 2" key="1">
    <citation type="journal article" date="2023" name="Nucleic Acids Res.">
        <title>The hologenome of Daphnia magna reveals possible DNA methylation and microbiome-mediated evolution of the host genome.</title>
        <authorList>
            <person name="Chaturvedi A."/>
            <person name="Li X."/>
            <person name="Dhandapani V."/>
            <person name="Marshall H."/>
            <person name="Kissane S."/>
            <person name="Cuenca-Cambronero M."/>
            <person name="Asole G."/>
            <person name="Calvet F."/>
            <person name="Ruiz-Romero M."/>
            <person name="Marangio P."/>
            <person name="Guigo R."/>
            <person name="Rago D."/>
            <person name="Mirbahai L."/>
            <person name="Eastwood N."/>
            <person name="Colbourne J.K."/>
            <person name="Zhou J."/>
            <person name="Mallon E."/>
            <person name="Orsini L."/>
        </authorList>
    </citation>
    <scope>NUCLEOTIDE SEQUENCE [LARGE SCALE GENOMIC DNA]</scope>
    <source>
        <strain evidence="1">LRV0_1</strain>
    </source>
</reference>
<comment type="caution">
    <text evidence="1">The sequence shown here is derived from an EMBL/GenBank/DDBJ whole genome shotgun (WGS) entry which is preliminary data.</text>
</comment>
<sequence>MNVDCVNRAIVVLAILQTPPLYGNEQLDDLNSYFACSQATSPFHPSTDMAYIQFFVQPDYDRENLSSSSVQL</sequence>
<gene>
    <name evidence="1" type="ORF">OUZ56_027827</name>
</gene>
<accession>A0ABR0B219</accession>
<keyword evidence="2" id="KW-1185">Reference proteome</keyword>
<evidence type="ECO:0000313" key="2">
    <source>
        <dbReference type="Proteomes" id="UP001234178"/>
    </source>
</evidence>
<evidence type="ECO:0000313" key="1">
    <source>
        <dbReference type="EMBL" id="KAK4035743.1"/>
    </source>
</evidence>
<dbReference type="EMBL" id="JAOYFB010000040">
    <property type="protein sequence ID" value="KAK4035743.1"/>
    <property type="molecule type" value="Genomic_DNA"/>
</dbReference>
<name>A0ABR0B219_9CRUS</name>
<dbReference type="Proteomes" id="UP001234178">
    <property type="component" value="Unassembled WGS sequence"/>
</dbReference>
<proteinExistence type="predicted"/>
<protein>
    <submittedName>
        <fullName evidence="1">Uncharacterized protein</fullName>
    </submittedName>
</protein>